<reference evidence="2 3" key="1">
    <citation type="submission" date="2021-03" db="EMBL/GenBank/DDBJ databases">
        <title>Sequencing the genomes of 1000 actinobacteria strains.</title>
        <authorList>
            <person name="Klenk H.-P."/>
        </authorList>
    </citation>
    <scope>NUCLEOTIDE SEQUENCE [LARGE SCALE GENOMIC DNA]</scope>
    <source>
        <strain evidence="2 3">DSM 13468</strain>
    </source>
</reference>
<name>A0ABS4WTE8_9MICO</name>
<feature type="region of interest" description="Disordered" evidence="1">
    <location>
        <begin position="1"/>
        <end position="72"/>
    </location>
</feature>
<gene>
    <name evidence="2" type="ORF">JOF42_002985</name>
</gene>
<sequence length="72" mass="7512">MAEQPDPSAPRQKVVRVAGSRRARLTPVAGTDTDPEAAASPTTRPAAPASTGPKGPKGPNDDRLMQDVPPHY</sequence>
<evidence type="ECO:0000313" key="2">
    <source>
        <dbReference type="EMBL" id="MBP2379490.1"/>
    </source>
</evidence>
<organism evidence="2 3">
    <name type="scientific">Microbacterium phyllosphaerae</name>
    <dbReference type="NCBI Taxonomy" id="124798"/>
    <lineage>
        <taxon>Bacteria</taxon>
        <taxon>Bacillati</taxon>
        <taxon>Actinomycetota</taxon>
        <taxon>Actinomycetes</taxon>
        <taxon>Micrococcales</taxon>
        <taxon>Microbacteriaceae</taxon>
        <taxon>Microbacterium</taxon>
    </lineage>
</organism>
<proteinExistence type="predicted"/>
<comment type="caution">
    <text evidence="2">The sequence shown here is derived from an EMBL/GenBank/DDBJ whole genome shotgun (WGS) entry which is preliminary data.</text>
</comment>
<dbReference type="Proteomes" id="UP000703720">
    <property type="component" value="Unassembled WGS sequence"/>
</dbReference>
<evidence type="ECO:0000256" key="1">
    <source>
        <dbReference type="SAM" id="MobiDB-lite"/>
    </source>
</evidence>
<protein>
    <submittedName>
        <fullName evidence="2">Uncharacterized protein</fullName>
    </submittedName>
</protein>
<feature type="compositionally biased region" description="Low complexity" evidence="1">
    <location>
        <begin position="37"/>
        <end position="51"/>
    </location>
</feature>
<keyword evidence="3" id="KW-1185">Reference proteome</keyword>
<dbReference type="RefSeq" id="WP_210098557.1">
    <property type="nucleotide sequence ID" value="NZ_BAAAIO010000002.1"/>
</dbReference>
<dbReference type="EMBL" id="JAGIOA010000001">
    <property type="protein sequence ID" value="MBP2379490.1"/>
    <property type="molecule type" value="Genomic_DNA"/>
</dbReference>
<evidence type="ECO:0000313" key="3">
    <source>
        <dbReference type="Proteomes" id="UP000703720"/>
    </source>
</evidence>
<accession>A0ABS4WTE8</accession>